<evidence type="ECO:0000313" key="3">
    <source>
        <dbReference type="EMBL" id="KAF8722500.1"/>
    </source>
</evidence>
<accession>A0A835FU79</accession>
<evidence type="ECO:0000259" key="2">
    <source>
        <dbReference type="Pfam" id="PF20235"/>
    </source>
</evidence>
<gene>
    <name evidence="4" type="ORF">HU200_003936</name>
    <name evidence="3" type="ORF">HU200_022327</name>
</gene>
<evidence type="ECO:0000256" key="1">
    <source>
        <dbReference type="SAM" id="MobiDB-lite"/>
    </source>
</evidence>
<evidence type="ECO:0000313" key="5">
    <source>
        <dbReference type="Proteomes" id="UP000636709"/>
    </source>
</evidence>
<protein>
    <recommendedName>
        <fullName evidence="2">PIR2-like helical domain-containing protein</fullName>
    </recommendedName>
</protein>
<dbReference type="EMBL" id="JACEFO010001671">
    <property type="protein sequence ID" value="KAF8722500.1"/>
    <property type="molecule type" value="Genomic_DNA"/>
</dbReference>
<dbReference type="Pfam" id="PF20235">
    <property type="entry name" value="PIR2-like_helical"/>
    <property type="match status" value="2"/>
</dbReference>
<organism evidence="4 5">
    <name type="scientific">Digitaria exilis</name>
    <dbReference type="NCBI Taxonomy" id="1010633"/>
    <lineage>
        <taxon>Eukaryota</taxon>
        <taxon>Viridiplantae</taxon>
        <taxon>Streptophyta</taxon>
        <taxon>Embryophyta</taxon>
        <taxon>Tracheophyta</taxon>
        <taxon>Spermatophyta</taxon>
        <taxon>Magnoliopsida</taxon>
        <taxon>Liliopsida</taxon>
        <taxon>Poales</taxon>
        <taxon>Poaceae</taxon>
        <taxon>PACMAD clade</taxon>
        <taxon>Panicoideae</taxon>
        <taxon>Panicodae</taxon>
        <taxon>Paniceae</taxon>
        <taxon>Anthephorinae</taxon>
        <taxon>Digitaria</taxon>
    </lineage>
</organism>
<dbReference type="PANTHER" id="PTHR33120">
    <property type="entry name" value="EXPRESSED PROTEIN-RELATED"/>
    <property type="match status" value="1"/>
</dbReference>
<dbReference type="AlphaFoldDB" id="A0A835FU79"/>
<dbReference type="InterPro" id="IPR046527">
    <property type="entry name" value="PIR2-like_helical"/>
</dbReference>
<dbReference type="OrthoDB" id="607685at2759"/>
<evidence type="ECO:0000313" key="4">
    <source>
        <dbReference type="EMBL" id="KAF8776046.1"/>
    </source>
</evidence>
<dbReference type="PANTHER" id="PTHR33120:SF42">
    <property type="entry name" value="OS12G0105000 PROTEIN"/>
    <property type="match status" value="1"/>
</dbReference>
<dbReference type="Proteomes" id="UP000636709">
    <property type="component" value="Unassembled WGS sequence"/>
</dbReference>
<sequence length="496" mass="54651">MSSVRRRGSVSPGSGSITRSLDEASGSFNAMEGFLRRGRFTCYHGEEDKWPLHDEAALRNGEKIMEKFYAEDVRRLPLDQMPELVDCIGTGGHCIGLADPVSNIILTAIHRLPMPSPSGAEPLPQASRNATVNSNLGWWFMAVASHFGLCTFLTEYFRYLTDIQARRYLHLASYDLSLAIKLVHHERFSPQSQRPLLPDGGKIKAALRIAAHRAGHPAPDDVAGLMTALYPSDLLSSIVANLQGDKLLSTGDVWTIRDMLARRWPPTPSVRLEFLCHPNGDTCIQGTSDNVLLHLSSCIGEDLLAKISIVNPHHKHSVPLGYISDLTFDSTYMTTKLSSAGESRFLRALHVAGHCYGPMDPVSNIILNSIWVIIHRYWLSHLCCCGIITTLDQQNRAISLTLSAECHYCAACECASSKIVHPPSGSHSGNKDAGSIGVGAYKMLYDTATRTFGNSRFEGYLLESDYIYFDPYRDVELARVINGVTMTQMFAPPPAS</sequence>
<feature type="domain" description="PIR2-like helical" evidence="2">
    <location>
        <begin position="65"/>
        <end position="183"/>
    </location>
</feature>
<name>A0A835FU79_9POAL</name>
<reference evidence="4" key="1">
    <citation type="submission" date="2020-07" db="EMBL/GenBank/DDBJ databases">
        <title>Genome sequence and genetic diversity analysis of an under-domesticated orphan crop, white fonio (Digitaria exilis).</title>
        <authorList>
            <person name="Bennetzen J.L."/>
            <person name="Chen S."/>
            <person name="Ma X."/>
            <person name="Wang X."/>
            <person name="Yssel A.E.J."/>
            <person name="Chaluvadi S.R."/>
            <person name="Johnson M."/>
            <person name="Gangashetty P."/>
            <person name="Hamidou F."/>
            <person name="Sanogo M.D."/>
            <person name="Zwaenepoel A."/>
            <person name="Wallace J."/>
            <person name="Van De Peer Y."/>
            <person name="Van Deynze A."/>
        </authorList>
    </citation>
    <scope>NUCLEOTIDE SEQUENCE</scope>
    <source>
        <tissue evidence="4">Leaves</tissue>
    </source>
</reference>
<feature type="region of interest" description="Disordered" evidence="1">
    <location>
        <begin position="1"/>
        <end position="21"/>
    </location>
</feature>
<comment type="caution">
    <text evidence="4">The sequence shown here is derived from an EMBL/GenBank/DDBJ whole genome shotgun (WGS) entry which is preliminary data.</text>
</comment>
<proteinExistence type="predicted"/>
<feature type="domain" description="PIR2-like helical" evidence="2">
    <location>
        <begin position="343"/>
        <end position="372"/>
    </location>
</feature>
<keyword evidence="5" id="KW-1185">Reference proteome</keyword>
<dbReference type="EMBL" id="JACEFO010000242">
    <property type="protein sequence ID" value="KAF8776046.1"/>
    <property type="molecule type" value="Genomic_DNA"/>
</dbReference>